<organism evidence="1 2">
    <name type="scientific">Nibea albiflora</name>
    <name type="common">Yellow drum</name>
    <name type="synonym">Corvina albiflora</name>
    <dbReference type="NCBI Taxonomy" id="240163"/>
    <lineage>
        <taxon>Eukaryota</taxon>
        <taxon>Metazoa</taxon>
        <taxon>Chordata</taxon>
        <taxon>Craniata</taxon>
        <taxon>Vertebrata</taxon>
        <taxon>Euteleostomi</taxon>
        <taxon>Actinopterygii</taxon>
        <taxon>Neopterygii</taxon>
        <taxon>Teleostei</taxon>
        <taxon>Neoteleostei</taxon>
        <taxon>Acanthomorphata</taxon>
        <taxon>Eupercaria</taxon>
        <taxon>Sciaenidae</taxon>
        <taxon>Nibea</taxon>
    </lineage>
</organism>
<protein>
    <submittedName>
        <fullName evidence="1">Endothelin-converting enzyme 1</fullName>
    </submittedName>
</protein>
<gene>
    <name evidence="1" type="primary">ECE1</name>
    <name evidence="1" type="ORF">GBF38_013175</name>
</gene>
<keyword evidence="2" id="KW-1185">Reference proteome</keyword>
<dbReference type="EMBL" id="CM024790">
    <property type="protein sequence ID" value="KAG8007574.1"/>
    <property type="molecule type" value="Genomic_DNA"/>
</dbReference>
<comment type="caution">
    <text evidence="1">The sequence shown here is derived from an EMBL/GenBank/DDBJ whole genome shotgun (WGS) entry which is preliminary data.</text>
</comment>
<evidence type="ECO:0000313" key="2">
    <source>
        <dbReference type="Proteomes" id="UP000805704"/>
    </source>
</evidence>
<dbReference type="Proteomes" id="UP000805704">
    <property type="component" value="Chromosome 2"/>
</dbReference>
<sequence length="1952" mass="217096">MEALRESFMHLTFQMSTYKRATLDEEDLVDSTSDDIYPSSPMQVTLLHGRGPTCWPDRTQRERRLLFLLCIVSAGLFISLITTGVFYKQTHPGLCLTEPCITVASVVMKSLDRSVDPCHDFYNFACGGWVKNNPLPEGKSRWGSFSNLWEHNMLAMKHLLENTTMKGLSKAEEKAQRYYQACMNEAKIDKLGAKPLQELISQIGGWALTEPWDKDNFQEVLRIVSASYRTSPFFTVFVSTDSRNSSSNIIQVDQSSLGLPSRDYYLNKTANEKYLTAYLDFLVELGVLLGGSKETSQALMQEIVDFETTLANITVPQEERRDEELIYHKMEAKDLKTLVPAVDWMPYLTEVFAPVPLNEEEPVVVYAKEYLQKVSDLITKTNKSLLNNYMIMKVVRKMVSILDQRFQDAEQRFLEVMYGTKKSCTPRWKLCVSDTDSALGFALGAMFVKATFSEDSKTIAEDMVAEIKWAFEDSLKYVSWMDAETKKAAKEKADAIYNMVGYPEFIMNTTKLDKVFNDFEVVSDFYFQNVMQYYNFSARVTADQLRKTPNRNQWSMTPPTVNAYYNPTKNEMVLPAGILQAPFYRRSWPKALNFGGIGVVMGHELTHAFDDQGLEYDKDGNLRSWWKNSSVEAFKKQTQCMVEQYGNYSINKEPLNGRHTLGENIADNGGLKAAYKAYVNWIKKNGEEATLPALGMTNHQLFFVGFAQVSRPAGPPYTAHDITKGHPSLAGTPPGHAHSPALSQVPTASPYRYPKGWEAGGGSPYNPGQNAGSAPLVYSPQTQPMNAQPQSRPFFQRTQMQTARPTIPTNTPSIRPGSQTPTAAVYPTNQPIMMTMTPMPFHSPQAAQYYIPQYRHSTPYVGPPQQYSVQPPGSGTFYPGPGPGEYPAPYHPLRYHPPVSPSVPAPVPTAGPPYYPGQTVYPTSTPIIVPTPQQPPPAKREKKTIRIRDPNQGGRDITEEIMAGSSGSRNSTPPVGRPSSTPTPPQYVIYLFILSDDTPKLEPVVQKSSSPGLAQPEAPVERLEANAPVTEPSSTVEPELPFPVLMTAPATLPLSVANKSERPAAREATASASSPSPSVGEHKPSLAQPQTPNTDKPLSDAPRTLAASPAPTPKALNGLADSGIELDAPAHEPSLLSTAALQPQATAPAYRDASSSETLPSDMRPEVPIAAALAPMAPVAVVPVTLTSSPAPALPVMLPPGLPPLVQATTEADELSKPLDTKDLVPRVGTEAHGGITDNKTESQQQALTRKSPTTVNQTASAIPKTWRKPNEGISAGDTPQKEDEDEPRPVVDQPAGDQAPQSVSLSSSSPVPLLPPVFTSTPAPALAGSPEADGKPVAPEENGEMEPMRNGAGHTSETESSDSGATHGDKENSTGAPQDMEDLADSSGKRQYDRDFLLGFQFMPACIQKPEGLPPISDVVLDKLMNTGQRRPPPRKIIMNVSVNDDIQLKKSENAWKPGMKREGPVEDPEIQKTQELFRKVRSILNKLTPQKFNQLMKQVTDLTIDTEERLKGVIDLVFEKAIDEPSFSVAYGNMCRCLATLKVPMTDKPNTTVNFRKLLLNRCQKEFEKDKVDDVVFERKQKELDSAASTTERERLQEELEDAKDKARRRSIGNIKFIGELFKLKMLTEAIMHDCVVKLLKNHDEESLECLCRLLTTIGKDLDFEKAKPRMDQYFNQMEKIVKERKTSSRIRFMLQDIIDLRLHNWVSRRADQGPKTIEQIHKEAKIEEQEEQRKVHQQLLSKDSKRRPDARDQRDQRDQRVQREETWNTVPMTKNSRTIDPTKIPKISKPQMDEKIQLGPRAQVTWVKGSSGGAKASDSELSRTAGLNRYSALQSTPSPQPSTTPPQNPEFDSRRTLGSRSSTGRERSEKPLISAPPSSRPGPFIRGSSSKELLEGPTPDEPRRDREREGAEPRRQSVTEDKTELERSRVREPGETHSAAQHWTYRENY</sequence>
<evidence type="ECO:0000313" key="1">
    <source>
        <dbReference type="EMBL" id="KAG8007574.1"/>
    </source>
</evidence>
<name>A0ACB7EZ78_NIBAL</name>
<reference evidence="1" key="1">
    <citation type="submission" date="2020-04" db="EMBL/GenBank/DDBJ databases">
        <title>A chromosome-scale assembly and high-density genetic map of the yellow drum (Nibea albiflora) genome.</title>
        <authorList>
            <person name="Xu D."/>
            <person name="Zhang W."/>
            <person name="Chen R."/>
            <person name="Tan P."/>
            <person name="Wang L."/>
            <person name="Song H."/>
            <person name="Tian L."/>
            <person name="Zhu Q."/>
            <person name="Wang B."/>
        </authorList>
    </citation>
    <scope>NUCLEOTIDE SEQUENCE</scope>
    <source>
        <strain evidence="1">ZJHYS-2018</strain>
    </source>
</reference>
<proteinExistence type="predicted"/>
<accession>A0ACB7EZ78</accession>